<evidence type="ECO:0000256" key="6">
    <source>
        <dbReference type="ARBA" id="ARBA00023136"/>
    </source>
</evidence>
<accession>A0ABQ1USD8</accession>
<name>A0ABQ1USD8_9BACT</name>
<dbReference type="Pfam" id="PF04239">
    <property type="entry name" value="DUF421"/>
    <property type="match status" value="1"/>
</dbReference>
<protein>
    <recommendedName>
        <fullName evidence="8">YetF C-terminal domain-containing protein</fullName>
    </recommendedName>
</protein>
<evidence type="ECO:0000256" key="1">
    <source>
        <dbReference type="ARBA" id="ARBA00004651"/>
    </source>
</evidence>
<evidence type="ECO:0000256" key="7">
    <source>
        <dbReference type="SAM" id="Phobius"/>
    </source>
</evidence>
<dbReference type="EMBL" id="BMHT01000009">
    <property type="protein sequence ID" value="GGF26084.1"/>
    <property type="molecule type" value="Genomic_DNA"/>
</dbReference>
<dbReference type="Proteomes" id="UP000632273">
    <property type="component" value="Unassembled WGS sequence"/>
</dbReference>
<keyword evidence="4 7" id="KW-0812">Transmembrane</keyword>
<evidence type="ECO:0000256" key="5">
    <source>
        <dbReference type="ARBA" id="ARBA00022989"/>
    </source>
</evidence>
<organism evidence="9 10">
    <name type="scientific">Hymenobacter cavernae</name>
    <dbReference type="NCBI Taxonomy" id="2044852"/>
    <lineage>
        <taxon>Bacteria</taxon>
        <taxon>Pseudomonadati</taxon>
        <taxon>Bacteroidota</taxon>
        <taxon>Cytophagia</taxon>
        <taxon>Cytophagales</taxon>
        <taxon>Hymenobacteraceae</taxon>
        <taxon>Hymenobacter</taxon>
    </lineage>
</organism>
<evidence type="ECO:0000256" key="4">
    <source>
        <dbReference type="ARBA" id="ARBA00022692"/>
    </source>
</evidence>
<evidence type="ECO:0000256" key="2">
    <source>
        <dbReference type="ARBA" id="ARBA00006448"/>
    </source>
</evidence>
<dbReference type="InterPro" id="IPR023090">
    <property type="entry name" value="UPF0702_alpha/beta_dom_sf"/>
</dbReference>
<comment type="similarity">
    <text evidence="2">Belongs to the UPF0702 family.</text>
</comment>
<keyword evidence="10" id="KW-1185">Reference proteome</keyword>
<dbReference type="RefSeq" id="WP_229755401.1">
    <property type="nucleotide sequence ID" value="NZ_BMHT01000009.1"/>
</dbReference>
<dbReference type="PANTHER" id="PTHR34582:SF6">
    <property type="entry name" value="UPF0702 TRANSMEMBRANE PROTEIN YCAP"/>
    <property type="match status" value="1"/>
</dbReference>
<dbReference type="InterPro" id="IPR007353">
    <property type="entry name" value="DUF421"/>
</dbReference>
<evidence type="ECO:0000256" key="3">
    <source>
        <dbReference type="ARBA" id="ARBA00022475"/>
    </source>
</evidence>
<comment type="subcellular location">
    <subcellularLocation>
        <location evidence="1">Cell membrane</location>
        <topology evidence="1">Multi-pass membrane protein</topology>
    </subcellularLocation>
</comment>
<keyword evidence="6 7" id="KW-0472">Membrane</keyword>
<sequence length="140" mass="15829">MLLKRESGTLGITDTLLIVLIADASQNGMADDYRSVTDGIILVATLIFWSLFLNWLSYRFPVLEKLIKPRKLLLVRNGRMLKDNTRKELITYSELMSEVRANGITDLSSIREAYMEPTGTISIICFEESPGGKREEKTVV</sequence>
<comment type="caution">
    <text evidence="9">The sequence shown here is derived from an EMBL/GenBank/DDBJ whole genome shotgun (WGS) entry which is preliminary data.</text>
</comment>
<feature type="transmembrane region" description="Helical" evidence="7">
    <location>
        <begin position="40"/>
        <end position="58"/>
    </location>
</feature>
<evidence type="ECO:0000313" key="9">
    <source>
        <dbReference type="EMBL" id="GGF26084.1"/>
    </source>
</evidence>
<dbReference type="Gene3D" id="3.30.240.20">
    <property type="entry name" value="bsu07140 like domains"/>
    <property type="match status" value="1"/>
</dbReference>
<evidence type="ECO:0000259" key="8">
    <source>
        <dbReference type="Pfam" id="PF04239"/>
    </source>
</evidence>
<proteinExistence type="inferred from homology"/>
<feature type="domain" description="YetF C-terminal" evidence="8">
    <location>
        <begin position="60"/>
        <end position="128"/>
    </location>
</feature>
<evidence type="ECO:0000313" key="10">
    <source>
        <dbReference type="Proteomes" id="UP000632273"/>
    </source>
</evidence>
<dbReference type="PANTHER" id="PTHR34582">
    <property type="entry name" value="UPF0702 TRANSMEMBRANE PROTEIN YCAP"/>
    <property type="match status" value="1"/>
</dbReference>
<keyword evidence="3" id="KW-1003">Cell membrane</keyword>
<gene>
    <name evidence="9" type="ORF">GCM10011383_42020</name>
</gene>
<keyword evidence="5 7" id="KW-1133">Transmembrane helix</keyword>
<reference evidence="10" key="1">
    <citation type="journal article" date="2019" name="Int. J. Syst. Evol. Microbiol.">
        <title>The Global Catalogue of Microorganisms (GCM) 10K type strain sequencing project: providing services to taxonomists for standard genome sequencing and annotation.</title>
        <authorList>
            <consortium name="The Broad Institute Genomics Platform"/>
            <consortium name="The Broad Institute Genome Sequencing Center for Infectious Disease"/>
            <person name="Wu L."/>
            <person name="Ma J."/>
        </authorList>
    </citation>
    <scope>NUCLEOTIDE SEQUENCE [LARGE SCALE GENOMIC DNA]</scope>
    <source>
        <strain evidence="10">CGMCC 1.15197</strain>
    </source>
</reference>